<keyword evidence="3 6" id="KW-0731">Sigma factor</keyword>
<dbReference type="InterPro" id="IPR000838">
    <property type="entry name" value="RNA_pol_sigma70_ECF_CS"/>
</dbReference>
<proteinExistence type="inferred from homology"/>
<evidence type="ECO:0000259" key="7">
    <source>
        <dbReference type="Pfam" id="PF04542"/>
    </source>
</evidence>
<dbReference type="SUPFAM" id="SSF88946">
    <property type="entry name" value="Sigma2 domain of RNA polymerase sigma factors"/>
    <property type="match status" value="1"/>
</dbReference>
<dbReference type="Pfam" id="PF04542">
    <property type="entry name" value="Sigma70_r2"/>
    <property type="match status" value="1"/>
</dbReference>
<dbReference type="InterPro" id="IPR036388">
    <property type="entry name" value="WH-like_DNA-bd_sf"/>
</dbReference>
<accession>A0A421AW81</accession>
<dbReference type="InterPro" id="IPR013324">
    <property type="entry name" value="RNA_pol_sigma_r3/r4-like"/>
</dbReference>
<dbReference type="GO" id="GO:0006352">
    <property type="term" value="P:DNA-templated transcription initiation"/>
    <property type="evidence" value="ECO:0007669"/>
    <property type="project" value="InterPro"/>
</dbReference>
<reference evidence="9 10" key="1">
    <citation type="submission" date="2018-10" db="EMBL/GenBank/DDBJ databases">
        <title>Genomic Encyclopedia of Archaeal and Bacterial Type Strains, Phase II (KMG-II): from individual species to whole genera.</title>
        <authorList>
            <person name="Goeker M."/>
        </authorList>
    </citation>
    <scope>NUCLEOTIDE SEQUENCE [LARGE SCALE GENOMIC DNA]</scope>
    <source>
        <strain evidence="9 10">DSM 45657</strain>
    </source>
</reference>
<dbReference type="Pfam" id="PF04545">
    <property type="entry name" value="Sigma70_r4"/>
    <property type="match status" value="1"/>
</dbReference>
<feature type="domain" description="RNA polymerase sigma-70 region 2" evidence="7">
    <location>
        <begin position="21"/>
        <end position="88"/>
    </location>
</feature>
<dbReference type="Gene3D" id="1.10.1740.10">
    <property type="match status" value="1"/>
</dbReference>
<dbReference type="Gene3D" id="1.10.10.10">
    <property type="entry name" value="Winged helix-like DNA-binding domain superfamily/Winged helix DNA-binding domain"/>
    <property type="match status" value="1"/>
</dbReference>
<dbReference type="InterPro" id="IPR013325">
    <property type="entry name" value="RNA_pol_sigma_r2"/>
</dbReference>
<dbReference type="AlphaFoldDB" id="A0A421AW81"/>
<dbReference type="InterPro" id="IPR014284">
    <property type="entry name" value="RNA_pol_sigma-70_dom"/>
</dbReference>
<dbReference type="RefSeq" id="WP_121394340.1">
    <property type="nucleotide sequence ID" value="NZ_RCDD01000008.1"/>
</dbReference>
<dbReference type="InterPro" id="IPR007630">
    <property type="entry name" value="RNA_pol_sigma70_r4"/>
</dbReference>
<evidence type="ECO:0000256" key="6">
    <source>
        <dbReference type="RuleBase" id="RU000716"/>
    </source>
</evidence>
<dbReference type="EMBL" id="RCDD01000008">
    <property type="protein sequence ID" value="RLK54020.1"/>
    <property type="molecule type" value="Genomic_DNA"/>
</dbReference>
<evidence type="ECO:0000256" key="5">
    <source>
        <dbReference type="ARBA" id="ARBA00023163"/>
    </source>
</evidence>
<name>A0A421AW81_9PSEU</name>
<evidence type="ECO:0000256" key="3">
    <source>
        <dbReference type="ARBA" id="ARBA00023082"/>
    </source>
</evidence>
<dbReference type="OrthoDB" id="9811152at2"/>
<dbReference type="NCBIfam" id="NF007227">
    <property type="entry name" value="PRK09645.1"/>
    <property type="match status" value="1"/>
</dbReference>
<dbReference type="SUPFAM" id="SSF88659">
    <property type="entry name" value="Sigma3 and sigma4 domains of RNA polymerase sigma factors"/>
    <property type="match status" value="1"/>
</dbReference>
<dbReference type="NCBIfam" id="TIGR02937">
    <property type="entry name" value="sigma70-ECF"/>
    <property type="match status" value="1"/>
</dbReference>
<dbReference type="GO" id="GO:0003677">
    <property type="term" value="F:DNA binding"/>
    <property type="evidence" value="ECO:0007669"/>
    <property type="project" value="UniProtKB-KW"/>
</dbReference>
<sequence length="176" mass="19400">MARLFASARVVRRDEAFIRTLYEDHGQPLIAYATRLTGDRAAAEDVVQEALVRAWRNTDALAANAETARAWLFTVTRNLVIDRSRARASRPAEVAESASHDVVLGDHAQRVVDSMSVLAAIDALSEDHRQVLVQIYFHDRSVADAAQELGIAPGTVKSRSHYAVRALRVALERVAT</sequence>
<evidence type="ECO:0000313" key="10">
    <source>
        <dbReference type="Proteomes" id="UP000282454"/>
    </source>
</evidence>
<keyword evidence="2 6" id="KW-0805">Transcription regulation</keyword>
<dbReference type="PANTHER" id="PTHR43133">
    <property type="entry name" value="RNA POLYMERASE ECF-TYPE SIGMA FACTO"/>
    <property type="match status" value="1"/>
</dbReference>
<keyword evidence="5 6" id="KW-0804">Transcription</keyword>
<dbReference type="CDD" id="cd06171">
    <property type="entry name" value="Sigma70_r4"/>
    <property type="match status" value="1"/>
</dbReference>
<organism evidence="9 10">
    <name type="scientific">Actinokineospora cianjurensis</name>
    <dbReference type="NCBI Taxonomy" id="585224"/>
    <lineage>
        <taxon>Bacteria</taxon>
        <taxon>Bacillati</taxon>
        <taxon>Actinomycetota</taxon>
        <taxon>Actinomycetes</taxon>
        <taxon>Pseudonocardiales</taxon>
        <taxon>Pseudonocardiaceae</taxon>
        <taxon>Actinokineospora</taxon>
    </lineage>
</organism>
<dbReference type="Proteomes" id="UP000282454">
    <property type="component" value="Unassembled WGS sequence"/>
</dbReference>
<dbReference type="PANTHER" id="PTHR43133:SF52">
    <property type="entry name" value="ECF RNA POLYMERASE SIGMA FACTOR SIGL"/>
    <property type="match status" value="1"/>
</dbReference>
<evidence type="ECO:0000256" key="1">
    <source>
        <dbReference type="ARBA" id="ARBA00010641"/>
    </source>
</evidence>
<comment type="caution">
    <text evidence="9">The sequence shown here is derived from an EMBL/GenBank/DDBJ whole genome shotgun (WGS) entry which is preliminary data.</text>
</comment>
<keyword evidence="4 6" id="KW-0238">DNA-binding</keyword>
<gene>
    <name evidence="9" type="ORF">CLV68_6021</name>
</gene>
<dbReference type="PROSITE" id="PS01063">
    <property type="entry name" value="SIGMA70_ECF"/>
    <property type="match status" value="1"/>
</dbReference>
<evidence type="ECO:0000256" key="4">
    <source>
        <dbReference type="ARBA" id="ARBA00023125"/>
    </source>
</evidence>
<dbReference type="GO" id="GO:0016987">
    <property type="term" value="F:sigma factor activity"/>
    <property type="evidence" value="ECO:0007669"/>
    <property type="project" value="UniProtKB-KW"/>
</dbReference>
<keyword evidence="10" id="KW-1185">Reference proteome</keyword>
<evidence type="ECO:0000256" key="2">
    <source>
        <dbReference type="ARBA" id="ARBA00023015"/>
    </source>
</evidence>
<protein>
    <recommendedName>
        <fullName evidence="6">RNA polymerase sigma factor</fullName>
    </recommendedName>
</protein>
<dbReference type="InterPro" id="IPR039425">
    <property type="entry name" value="RNA_pol_sigma-70-like"/>
</dbReference>
<feature type="domain" description="RNA polymerase sigma-70 region 4" evidence="8">
    <location>
        <begin position="120"/>
        <end position="168"/>
    </location>
</feature>
<evidence type="ECO:0000313" key="9">
    <source>
        <dbReference type="EMBL" id="RLK54020.1"/>
    </source>
</evidence>
<evidence type="ECO:0000259" key="8">
    <source>
        <dbReference type="Pfam" id="PF04545"/>
    </source>
</evidence>
<comment type="similarity">
    <text evidence="1 6">Belongs to the sigma-70 factor family. ECF subfamily.</text>
</comment>
<dbReference type="InterPro" id="IPR007627">
    <property type="entry name" value="RNA_pol_sigma70_r2"/>
</dbReference>